<comment type="caution">
    <text evidence="1">The sequence shown here is derived from an EMBL/GenBank/DDBJ whole genome shotgun (WGS) entry which is preliminary data.</text>
</comment>
<organism evidence="1 2">
    <name type="scientific">Deinococcus lacus</name>
    <dbReference type="NCBI Taxonomy" id="392561"/>
    <lineage>
        <taxon>Bacteria</taxon>
        <taxon>Thermotogati</taxon>
        <taxon>Deinococcota</taxon>
        <taxon>Deinococci</taxon>
        <taxon>Deinococcales</taxon>
        <taxon>Deinococcaceae</taxon>
        <taxon>Deinococcus</taxon>
    </lineage>
</organism>
<dbReference type="EMBL" id="JBHSWD010000001">
    <property type="protein sequence ID" value="MFC6592395.1"/>
    <property type="molecule type" value="Genomic_DNA"/>
</dbReference>
<sequence length="232" mass="26066">MAQQPLTTKPQVMPAVSGTILLTAQLTQGGDHLSPLLLTSLRSSLSVPLADLEWRYDYTHDNQLGSTAQYWKGRKPAEGQEDDFIDMLVVDDQLGPALAREVGDQFAKDPEWDIALNGKRLEPGHELVRAMTDWHAEAGLTAAAKDAAAARWWAGRMVGRVYIPEEYQEMLAQVSTLEQALELVHVQAVDPREGGPLLDRHGRTLGYWYRYTRTPEGASLRRWWKSTRQSKC</sequence>
<evidence type="ECO:0000313" key="2">
    <source>
        <dbReference type="Proteomes" id="UP001596297"/>
    </source>
</evidence>
<dbReference type="Proteomes" id="UP001596297">
    <property type="component" value="Unassembled WGS sequence"/>
</dbReference>
<reference evidence="2" key="1">
    <citation type="journal article" date="2019" name="Int. J. Syst. Evol. Microbiol.">
        <title>The Global Catalogue of Microorganisms (GCM) 10K type strain sequencing project: providing services to taxonomists for standard genome sequencing and annotation.</title>
        <authorList>
            <consortium name="The Broad Institute Genomics Platform"/>
            <consortium name="The Broad Institute Genome Sequencing Center for Infectious Disease"/>
            <person name="Wu L."/>
            <person name="Ma J."/>
        </authorList>
    </citation>
    <scope>NUCLEOTIDE SEQUENCE [LARGE SCALE GENOMIC DNA]</scope>
    <source>
        <strain evidence="2">CGMCC 1.15772</strain>
    </source>
</reference>
<dbReference type="RefSeq" id="WP_380083420.1">
    <property type="nucleotide sequence ID" value="NZ_JBHSWD010000001.1"/>
</dbReference>
<proteinExistence type="predicted"/>
<accession>A0ABW1YDH8</accession>
<keyword evidence="2" id="KW-1185">Reference proteome</keyword>
<protein>
    <submittedName>
        <fullName evidence="1">Uncharacterized protein</fullName>
    </submittedName>
</protein>
<gene>
    <name evidence="1" type="ORF">ACFP81_10590</name>
</gene>
<name>A0ABW1YDH8_9DEIO</name>
<evidence type="ECO:0000313" key="1">
    <source>
        <dbReference type="EMBL" id="MFC6592395.1"/>
    </source>
</evidence>